<reference evidence="1 2" key="1">
    <citation type="submission" date="2019-10" db="EMBL/GenBank/DDBJ databases">
        <title>Genomic and transcriptomic insights into the perfect genentic adaptation of a filamentous nitrogen-fixing cyanobacterium to rice fields.</title>
        <authorList>
            <person name="Chen Z."/>
        </authorList>
    </citation>
    <scope>NUCLEOTIDE SEQUENCE [LARGE SCALE GENOMIC DNA]</scope>
    <source>
        <strain evidence="1">CCNUC1</strain>
    </source>
</reference>
<evidence type="ECO:0000313" key="2">
    <source>
        <dbReference type="Proteomes" id="UP000326678"/>
    </source>
</evidence>
<keyword evidence="2" id="KW-1185">Reference proteome</keyword>
<dbReference type="KEGG" id="nsh:GXM_04109"/>
<proteinExistence type="predicted"/>
<dbReference type="AlphaFoldDB" id="A0A5P8W1M8"/>
<organism evidence="1 2">
    <name type="scientific">Nostoc sphaeroides CCNUC1</name>
    <dbReference type="NCBI Taxonomy" id="2653204"/>
    <lineage>
        <taxon>Bacteria</taxon>
        <taxon>Bacillati</taxon>
        <taxon>Cyanobacteriota</taxon>
        <taxon>Cyanophyceae</taxon>
        <taxon>Nostocales</taxon>
        <taxon>Nostocaceae</taxon>
        <taxon>Nostoc</taxon>
    </lineage>
</organism>
<protein>
    <submittedName>
        <fullName evidence="1">Uncharacterized protein</fullName>
    </submittedName>
</protein>
<dbReference type="Proteomes" id="UP000326678">
    <property type="component" value="Chromosome Gxm1"/>
</dbReference>
<accession>A0A5P8W1M8</accession>
<name>A0A5P8W1M8_9NOSO</name>
<dbReference type="EMBL" id="CP045226">
    <property type="protein sequence ID" value="QFS46628.1"/>
    <property type="molecule type" value="Genomic_DNA"/>
</dbReference>
<sequence>MYLNINTVQLRICGTDFKPVETRNFASLPRFLGLTERY</sequence>
<evidence type="ECO:0000313" key="1">
    <source>
        <dbReference type="EMBL" id="QFS46628.1"/>
    </source>
</evidence>
<gene>
    <name evidence="1" type="ORF">GXM_04109</name>
</gene>